<evidence type="ECO:0000313" key="4">
    <source>
        <dbReference type="Proteomes" id="UP000273734"/>
    </source>
</evidence>
<name>A0AB74D9B7_9BURK</name>
<feature type="transmembrane region" description="Helical" evidence="1">
    <location>
        <begin position="186"/>
        <end position="206"/>
    </location>
</feature>
<dbReference type="PANTHER" id="PTHR23028:SF134">
    <property type="entry name" value="PUTATIVE (AFU_ORTHOLOGUE AFUA_4G08520)-RELATED"/>
    <property type="match status" value="1"/>
</dbReference>
<dbReference type="EMBL" id="QTNY01000006">
    <property type="protein sequence ID" value="RQP80087.1"/>
    <property type="molecule type" value="Genomic_DNA"/>
</dbReference>
<keyword evidence="3" id="KW-0808">Transferase</keyword>
<proteinExistence type="predicted"/>
<dbReference type="Pfam" id="PF01757">
    <property type="entry name" value="Acyl_transf_3"/>
    <property type="match status" value="1"/>
</dbReference>
<evidence type="ECO:0000313" key="3">
    <source>
        <dbReference type="EMBL" id="RQP80087.1"/>
    </source>
</evidence>
<dbReference type="Proteomes" id="UP000273734">
    <property type="component" value="Unassembled WGS sequence"/>
</dbReference>
<keyword evidence="1" id="KW-0812">Transmembrane</keyword>
<comment type="caution">
    <text evidence="3">The sequence shown here is derived from an EMBL/GenBank/DDBJ whole genome shotgun (WGS) entry which is preliminary data.</text>
</comment>
<reference evidence="3 4" key="1">
    <citation type="submission" date="2018-08" db="EMBL/GenBank/DDBJ databases">
        <title>Comparative analysis of Burkholderia isolates from Puerto Rico.</title>
        <authorList>
            <person name="Hall C."/>
            <person name="Sahl J."/>
            <person name="Wagner D."/>
        </authorList>
    </citation>
    <scope>NUCLEOTIDE SEQUENCE [LARGE SCALE GENOMIC DNA]</scope>
    <source>
        <strain evidence="3 4">Bp8964</strain>
    </source>
</reference>
<feature type="transmembrane region" description="Helical" evidence="1">
    <location>
        <begin position="100"/>
        <end position="118"/>
    </location>
</feature>
<feature type="transmembrane region" description="Helical" evidence="1">
    <location>
        <begin position="57"/>
        <end position="79"/>
    </location>
</feature>
<keyword evidence="1" id="KW-0472">Membrane</keyword>
<feature type="transmembrane region" description="Helical" evidence="1">
    <location>
        <begin position="334"/>
        <end position="353"/>
    </location>
</feature>
<dbReference type="AlphaFoldDB" id="A0AB74D9B7"/>
<dbReference type="InterPro" id="IPR002656">
    <property type="entry name" value="Acyl_transf_3_dom"/>
</dbReference>
<accession>A0AB74D9B7</accession>
<dbReference type="RefSeq" id="WP_095399493.1">
    <property type="nucleotide sequence ID" value="NZ_NQMX01000001.1"/>
</dbReference>
<dbReference type="PANTHER" id="PTHR23028">
    <property type="entry name" value="ACETYLTRANSFERASE"/>
    <property type="match status" value="1"/>
</dbReference>
<feature type="transmembrane region" description="Helical" evidence="1">
    <location>
        <begin position="212"/>
        <end position="241"/>
    </location>
</feature>
<organism evidence="3 4">
    <name type="scientific">Burkholderia ubonensis</name>
    <dbReference type="NCBI Taxonomy" id="101571"/>
    <lineage>
        <taxon>Bacteria</taxon>
        <taxon>Pseudomonadati</taxon>
        <taxon>Pseudomonadota</taxon>
        <taxon>Betaproteobacteria</taxon>
        <taxon>Burkholderiales</taxon>
        <taxon>Burkholderiaceae</taxon>
        <taxon>Burkholderia</taxon>
        <taxon>Burkholderia cepacia complex</taxon>
    </lineage>
</organism>
<feature type="transmembrane region" description="Helical" evidence="1">
    <location>
        <begin position="290"/>
        <end position="313"/>
    </location>
</feature>
<dbReference type="InterPro" id="IPR050879">
    <property type="entry name" value="Acyltransferase_3"/>
</dbReference>
<feature type="transmembrane region" description="Helical" evidence="1">
    <location>
        <begin position="359"/>
        <end position="382"/>
    </location>
</feature>
<evidence type="ECO:0000256" key="1">
    <source>
        <dbReference type="SAM" id="Phobius"/>
    </source>
</evidence>
<keyword evidence="3" id="KW-0012">Acyltransferase</keyword>
<dbReference type="GO" id="GO:0016747">
    <property type="term" value="F:acyltransferase activity, transferring groups other than amino-acyl groups"/>
    <property type="evidence" value="ECO:0007669"/>
    <property type="project" value="InterPro"/>
</dbReference>
<keyword evidence="1" id="KW-1133">Transmembrane helix</keyword>
<gene>
    <name evidence="3" type="ORF">DF015_11220</name>
</gene>
<evidence type="ECO:0000259" key="2">
    <source>
        <dbReference type="Pfam" id="PF01757"/>
    </source>
</evidence>
<protein>
    <submittedName>
        <fullName evidence="3">Acyltransferase</fullName>
    </submittedName>
</protein>
<feature type="domain" description="Acyltransferase 3" evidence="2">
    <location>
        <begin position="12"/>
        <end position="374"/>
    </location>
</feature>
<sequence>MTIDGRRQTFSFVNGLRGIAASQVVVLHYGAAFLPVLVRAGDPAHFHWEQAASHSPLFLLAQGYVAVYVFFVMSGFVLGAAFTRSQAPVPAEVAKRFVRLFLPVFAAVMLGFVLLQFAPLARSEAWTLSQSTWLAGIYQAPLNAHLLWSDALLHSLLLGYGPNSLFEHSSILKPVIPITQAINPPLWTVHYEFWGSMVLILLSAVYKRFARWAAAAAVLTTLAIAGTSFLSLFVIGFVLYLIRDSLFSAPRHLAETIGIGLLGGGLWLGASSNQRFIADTFELSRNLPVMHAFDAFQFQWQISAICLFAGFLLSARLRGLVSGRAVQWLGKISFSLYLIHFPVLMTLGCWLFVKLQSEGYLFACGVSLAVGFAVSLLLAALVEKLVDRPSVALSRMCTVRDWRPATSR</sequence>
<feature type="transmembrane region" description="Helical" evidence="1">
    <location>
        <begin position="12"/>
        <end position="37"/>
    </location>
</feature>